<gene>
    <name evidence="1" type="ORF">Tcan_11356</name>
</gene>
<dbReference type="Proteomes" id="UP000031036">
    <property type="component" value="Unassembled WGS sequence"/>
</dbReference>
<organism evidence="1 2">
    <name type="scientific">Toxocara canis</name>
    <name type="common">Canine roundworm</name>
    <dbReference type="NCBI Taxonomy" id="6265"/>
    <lineage>
        <taxon>Eukaryota</taxon>
        <taxon>Metazoa</taxon>
        <taxon>Ecdysozoa</taxon>
        <taxon>Nematoda</taxon>
        <taxon>Chromadorea</taxon>
        <taxon>Rhabditida</taxon>
        <taxon>Spirurina</taxon>
        <taxon>Ascaridomorpha</taxon>
        <taxon>Ascaridoidea</taxon>
        <taxon>Toxocaridae</taxon>
        <taxon>Toxocara</taxon>
    </lineage>
</organism>
<accession>A0A0B2VQM5</accession>
<reference evidence="1 2" key="1">
    <citation type="submission" date="2014-11" db="EMBL/GenBank/DDBJ databases">
        <title>Genetic blueprint of the zoonotic pathogen Toxocara canis.</title>
        <authorList>
            <person name="Zhu X.-Q."/>
            <person name="Korhonen P.K."/>
            <person name="Cai H."/>
            <person name="Young N.D."/>
            <person name="Nejsum P."/>
            <person name="von Samson-Himmelstjerna G."/>
            <person name="Boag P.R."/>
            <person name="Tan P."/>
            <person name="Li Q."/>
            <person name="Min J."/>
            <person name="Yang Y."/>
            <person name="Wang X."/>
            <person name="Fang X."/>
            <person name="Hall R.S."/>
            <person name="Hofmann A."/>
            <person name="Sternberg P.W."/>
            <person name="Jex A.R."/>
            <person name="Gasser R.B."/>
        </authorList>
    </citation>
    <scope>NUCLEOTIDE SEQUENCE [LARGE SCALE GENOMIC DNA]</scope>
    <source>
        <strain evidence="1">PN_DK_2014</strain>
    </source>
</reference>
<proteinExistence type="predicted"/>
<dbReference type="AlphaFoldDB" id="A0A0B2VQM5"/>
<name>A0A0B2VQM5_TOXCA</name>
<keyword evidence="2" id="KW-1185">Reference proteome</keyword>
<protein>
    <submittedName>
        <fullName evidence="1">Uncharacterized protein</fullName>
    </submittedName>
</protein>
<comment type="caution">
    <text evidence="1">The sequence shown here is derived from an EMBL/GenBank/DDBJ whole genome shotgun (WGS) entry which is preliminary data.</text>
</comment>
<evidence type="ECO:0000313" key="1">
    <source>
        <dbReference type="EMBL" id="KHN83908.1"/>
    </source>
</evidence>
<evidence type="ECO:0000313" key="2">
    <source>
        <dbReference type="Proteomes" id="UP000031036"/>
    </source>
</evidence>
<sequence length="76" mass="8607">MAEASNIKFNVDDVMEGEMALTPPLIEKMVPAYTTGDDVDVDRNDDAPLHLDVFNRHKRSLREAYFKRLVVSDLLG</sequence>
<dbReference type="EMBL" id="JPKZ01001124">
    <property type="protein sequence ID" value="KHN83908.1"/>
    <property type="molecule type" value="Genomic_DNA"/>
</dbReference>